<name>K7Z472_9PROT</name>
<reference evidence="2 3" key="1">
    <citation type="journal article" date="2012" name="Proc. Natl. Acad. Sci. U.S.A.">
        <title>Genome streamlining and chemical defense in a coral reef symbiosis.</title>
        <authorList>
            <person name="Kwan J.C."/>
            <person name="Donia M.S."/>
            <person name="Han A.W."/>
            <person name="Hirose E."/>
            <person name="Haygood M.G."/>
            <person name="Schmidt E.W."/>
        </authorList>
    </citation>
    <scope>NUCLEOTIDE SEQUENCE [LARGE SCALE GENOMIC DNA]</scope>
    <source>
        <strain evidence="2 3">L2</strain>
    </source>
</reference>
<feature type="transmembrane region" description="Helical" evidence="1">
    <location>
        <begin position="12"/>
        <end position="30"/>
    </location>
</feature>
<evidence type="ECO:0000256" key="1">
    <source>
        <dbReference type="SAM" id="Phobius"/>
    </source>
</evidence>
<keyword evidence="3" id="KW-1185">Reference proteome</keyword>
<sequence length="40" mass="4789">MNAVGYKRFLVLIKYLIDFNLFVTNCPYFIGVSRDIRKFI</sequence>
<dbReference type="EMBL" id="CP003539">
    <property type="protein sequence ID" value="AFX98813.1"/>
    <property type="molecule type" value="Genomic_DNA"/>
</dbReference>
<keyword evidence="1" id="KW-1133">Transmembrane helix</keyword>
<dbReference type="HOGENOM" id="CLU_3286541_0_0_5"/>
<keyword evidence="1" id="KW-0812">Transmembrane</keyword>
<dbReference type="Proteomes" id="UP000010077">
    <property type="component" value="Chromosome"/>
</dbReference>
<proteinExistence type="predicted"/>
<gene>
    <name evidence="2" type="ORF">A1OE_625</name>
</gene>
<accession>K7Z472</accession>
<organism evidence="2 3">
    <name type="scientific">Candidatus Endolissoclinum faulkneri L2</name>
    <dbReference type="NCBI Taxonomy" id="1193729"/>
    <lineage>
        <taxon>Bacteria</taxon>
        <taxon>Pseudomonadati</taxon>
        <taxon>Pseudomonadota</taxon>
        <taxon>Alphaproteobacteria</taxon>
        <taxon>Rhodospirillales</taxon>
        <taxon>Rhodospirillaceae</taxon>
        <taxon>Candidatus Endolissoclinum</taxon>
    </lineage>
</organism>
<evidence type="ECO:0000313" key="2">
    <source>
        <dbReference type="EMBL" id="AFX98813.1"/>
    </source>
</evidence>
<protein>
    <submittedName>
        <fullName evidence="2">Uncharacterized protein</fullName>
    </submittedName>
</protein>
<dbReference type="AlphaFoldDB" id="K7Z472"/>
<dbReference type="KEGG" id="thal:A1OE_625"/>
<keyword evidence="1" id="KW-0472">Membrane</keyword>
<evidence type="ECO:0000313" key="3">
    <source>
        <dbReference type="Proteomes" id="UP000010077"/>
    </source>
</evidence>